<reference evidence="14 15" key="1">
    <citation type="submission" date="2020-08" db="EMBL/GenBank/DDBJ databases">
        <title>Genome sequence of Erysipelothrix inopinata DSM 15511T.</title>
        <authorList>
            <person name="Hyun D.-W."/>
            <person name="Bae J.-W."/>
        </authorList>
    </citation>
    <scope>NUCLEOTIDE SEQUENCE [LARGE SCALE GENOMIC DNA]</scope>
    <source>
        <strain evidence="14 15">DSM 15511</strain>
    </source>
</reference>
<dbReference type="SUPFAM" id="SSF56519">
    <property type="entry name" value="Penicillin binding protein dimerisation domain"/>
    <property type="match status" value="1"/>
</dbReference>
<evidence type="ECO:0000256" key="3">
    <source>
        <dbReference type="ARBA" id="ARBA00007171"/>
    </source>
</evidence>
<dbReference type="InterPro" id="IPR012338">
    <property type="entry name" value="Beta-lactam/transpept-like"/>
</dbReference>
<dbReference type="EMBL" id="CP060715">
    <property type="protein sequence ID" value="QNN60432.1"/>
    <property type="molecule type" value="Genomic_DNA"/>
</dbReference>
<proteinExistence type="inferred from homology"/>
<dbReference type="GO" id="GO:0071555">
    <property type="term" value="P:cell wall organization"/>
    <property type="evidence" value="ECO:0007669"/>
    <property type="project" value="UniProtKB-KW"/>
</dbReference>
<dbReference type="Pfam" id="PF03717">
    <property type="entry name" value="PBP_dimer"/>
    <property type="match status" value="1"/>
</dbReference>
<dbReference type="SUPFAM" id="SSF56601">
    <property type="entry name" value="beta-lactamase/transpeptidase-like"/>
    <property type="match status" value="1"/>
</dbReference>
<keyword evidence="9 11" id="KW-0472">Membrane</keyword>
<evidence type="ECO:0000313" key="14">
    <source>
        <dbReference type="EMBL" id="QNN60432.1"/>
    </source>
</evidence>
<dbReference type="Gene3D" id="3.40.710.10">
    <property type="entry name" value="DD-peptidase/beta-lactamase superfamily"/>
    <property type="match status" value="1"/>
</dbReference>
<dbReference type="Proteomes" id="UP000515928">
    <property type="component" value="Chromosome"/>
</dbReference>
<dbReference type="Gene3D" id="1.10.10.1230">
    <property type="entry name" value="Penicillin-binding protein, N-terminal non-catalytic domain, head sub-domain"/>
    <property type="match status" value="1"/>
</dbReference>
<dbReference type="RefSeq" id="WP_187533561.1">
    <property type="nucleotide sequence ID" value="NZ_CBCSHU010000004.1"/>
</dbReference>
<organism evidence="14 15">
    <name type="scientific">Erysipelothrix inopinata</name>
    <dbReference type="NCBI Taxonomy" id="225084"/>
    <lineage>
        <taxon>Bacteria</taxon>
        <taxon>Bacillati</taxon>
        <taxon>Bacillota</taxon>
        <taxon>Erysipelotrichia</taxon>
        <taxon>Erysipelotrichales</taxon>
        <taxon>Erysipelotrichaceae</taxon>
        <taxon>Erysipelothrix</taxon>
    </lineage>
</organism>
<evidence type="ECO:0000256" key="9">
    <source>
        <dbReference type="ARBA" id="ARBA00023136"/>
    </source>
</evidence>
<evidence type="ECO:0000256" key="10">
    <source>
        <dbReference type="ARBA" id="ARBA00023316"/>
    </source>
</evidence>
<name>A0A7G9RXV7_9FIRM</name>
<feature type="domain" description="Penicillin-binding protein transpeptidase" evidence="12">
    <location>
        <begin position="355"/>
        <end position="648"/>
    </location>
</feature>
<comment type="subcellular location">
    <subcellularLocation>
        <location evidence="2">Cell membrane</location>
    </subcellularLocation>
    <subcellularLocation>
        <location evidence="1">Membrane</location>
        <topology evidence="1">Single-pass membrane protein</topology>
    </subcellularLocation>
</comment>
<accession>A0A7G9RXV7</accession>
<dbReference type="Pfam" id="PF00905">
    <property type="entry name" value="Transpeptidase"/>
    <property type="match status" value="1"/>
</dbReference>
<keyword evidence="8 11" id="KW-1133">Transmembrane helix</keyword>
<evidence type="ECO:0000256" key="1">
    <source>
        <dbReference type="ARBA" id="ARBA00004167"/>
    </source>
</evidence>
<keyword evidence="10" id="KW-0961">Cell wall biogenesis/degradation</keyword>
<dbReference type="GO" id="GO:0009252">
    <property type="term" value="P:peptidoglycan biosynthetic process"/>
    <property type="evidence" value="ECO:0007669"/>
    <property type="project" value="UniProtKB-KW"/>
</dbReference>
<dbReference type="InterPro" id="IPR036138">
    <property type="entry name" value="PBP_dimer_sf"/>
</dbReference>
<dbReference type="GO" id="GO:0005886">
    <property type="term" value="C:plasma membrane"/>
    <property type="evidence" value="ECO:0007669"/>
    <property type="project" value="UniProtKB-SubCell"/>
</dbReference>
<evidence type="ECO:0000256" key="8">
    <source>
        <dbReference type="ARBA" id="ARBA00022989"/>
    </source>
</evidence>
<dbReference type="GO" id="GO:0008658">
    <property type="term" value="F:penicillin binding"/>
    <property type="evidence" value="ECO:0007669"/>
    <property type="project" value="InterPro"/>
</dbReference>
<gene>
    <name evidence="14" type="ORF">H9L01_08650</name>
</gene>
<evidence type="ECO:0000259" key="13">
    <source>
        <dbReference type="Pfam" id="PF03717"/>
    </source>
</evidence>
<evidence type="ECO:0000256" key="4">
    <source>
        <dbReference type="ARBA" id="ARBA00022475"/>
    </source>
</evidence>
<evidence type="ECO:0000256" key="5">
    <source>
        <dbReference type="ARBA" id="ARBA00022692"/>
    </source>
</evidence>
<keyword evidence="15" id="KW-1185">Reference proteome</keyword>
<dbReference type="KEGG" id="eio:H9L01_08650"/>
<dbReference type="InterPro" id="IPR005311">
    <property type="entry name" value="PBP_dimer"/>
</dbReference>
<evidence type="ECO:0000313" key="15">
    <source>
        <dbReference type="Proteomes" id="UP000515928"/>
    </source>
</evidence>
<keyword evidence="4" id="KW-1003">Cell membrane</keyword>
<dbReference type="InterPro" id="IPR001460">
    <property type="entry name" value="PCN-bd_Tpept"/>
</dbReference>
<keyword evidence="5 11" id="KW-0812">Transmembrane</keyword>
<evidence type="ECO:0000256" key="2">
    <source>
        <dbReference type="ARBA" id="ARBA00004236"/>
    </source>
</evidence>
<feature type="domain" description="Penicillin-binding protein dimerisation" evidence="13">
    <location>
        <begin position="78"/>
        <end position="294"/>
    </location>
</feature>
<feature type="transmembrane region" description="Helical" evidence="11">
    <location>
        <begin position="32"/>
        <end position="53"/>
    </location>
</feature>
<dbReference type="GO" id="GO:0071972">
    <property type="term" value="F:peptidoglycan L,D-transpeptidase activity"/>
    <property type="evidence" value="ECO:0007669"/>
    <property type="project" value="TreeGrafter"/>
</dbReference>
<evidence type="ECO:0000259" key="12">
    <source>
        <dbReference type="Pfam" id="PF00905"/>
    </source>
</evidence>
<evidence type="ECO:0000256" key="7">
    <source>
        <dbReference type="ARBA" id="ARBA00022984"/>
    </source>
</evidence>
<sequence>MNFLKNKNRVKDYSGSSEHLKKKMDVEKLINYRLKILMGIIMILVGILVWRLYQVQIVQAEHFADLREKYTTPPIKGNVMRGEFHDRNGKVLVSNRTINTIVYDPIKSMDYDAKMELGMHFANAFPVEEKLNEYDLKTLWLRENKLGKELLTDEENELFKKGSLKESEAEKLKRERITEEMINSLSSEKRKAFNIVSKMENIQMGQSALIMEEVTNEQIAYLAEHANEFPGFSHRIRYEREHNEEINLETIFGGVGDIPYEKLDYFISSGYAKDAEVGVYGLEYQYERLLSGVDVEYEKNGSKIEVSEKKPGQKGFDLVTAIDFDLQKYVESESEALLRSMEGIADRKNMDQIQVVVSDPNTGDILAFSAVTRGSDGNYFNDPQRIMLNAFPLGSTVKGATVYMGLNEGVMKHGQAIMDTPMTIAGTPARVSYRNLGMVDDVSSLKLSSNIYMFYVAIGLGNTTYVPNGPLVFPDPIKTYGTMRDYYSQFGLGVKTQVDYPREEIGFKGSTNNSGTLLEFAIGQFDNYNALQLNQYISTIANGGYRMKPRFVTEAQNHDTKETVYQNNVEVLNVLENPEALSHVREGMRQCAATGNCTDINRLGFPVAAKTGTAQDSNGLRNSTFVAFAPFDSPKVAVSCVAPNAYPDRGTGYALLNVCGPLTTKVIDYYMKDN</sequence>
<evidence type="ECO:0000256" key="6">
    <source>
        <dbReference type="ARBA" id="ARBA00022960"/>
    </source>
</evidence>
<dbReference type="AlphaFoldDB" id="A0A7G9RXV7"/>
<protein>
    <submittedName>
        <fullName evidence="14">Penicillin-binding protein 2</fullName>
    </submittedName>
</protein>
<comment type="similarity">
    <text evidence="3">Belongs to the transpeptidase family.</text>
</comment>
<keyword evidence="6" id="KW-0133">Cell shape</keyword>
<dbReference type="GO" id="GO:0008360">
    <property type="term" value="P:regulation of cell shape"/>
    <property type="evidence" value="ECO:0007669"/>
    <property type="project" value="UniProtKB-KW"/>
</dbReference>
<dbReference type="PANTHER" id="PTHR30627">
    <property type="entry name" value="PEPTIDOGLYCAN D,D-TRANSPEPTIDASE"/>
    <property type="match status" value="1"/>
</dbReference>
<dbReference type="InterPro" id="IPR050515">
    <property type="entry name" value="Beta-lactam/transpept"/>
</dbReference>
<dbReference type="PANTHER" id="PTHR30627:SF2">
    <property type="entry name" value="PEPTIDOGLYCAN D,D-TRANSPEPTIDASE MRDA"/>
    <property type="match status" value="1"/>
</dbReference>
<evidence type="ECO:0000256" key="11">
    <source>
        <dbReference type="SAM" id="Phobius"/>
    </source>
</evidence>
<keyword evidence="7" id="KW-0573">Peptidoglycan synthesis</keyword>
<dbReference type="Gene3D" id="3.90.1310.10">
    <property type="entry name" value="Penicillin-binding protein 2a (Domain 2)"/>
    <property type="match status" value="1"/>
</dbReference>